<dbReference type="SUPFAM" id="SSF52467">
    <property type="entry name" value="DHS-like NAD/FAD-binding domain"/>
    <property type="match status" value="1"/>
</dbReference>
<dbReference type="Gene3D" id="3.40.50.1220">
    <property type="entry name" value="TPP-binding domain"/>
    <property type="match status" value="1"/>
</dbReference>
<dbReference type="EMBL" id="JACIGY010000003">
    <property type="protein sequence ID" value="MBB4412333.1"/>
    <property type="molecule type" value="Genomic_DNA"/>
</dbReference>
<dbReference type="GO" id="GO:0005948">
    <property type="term" value="C:acetolactate synthase complex"/>
    <property type="evidence" value="ECO:0007669"/>
    <property type="project" value="TreeGrafter"/>
</dbReference>
<dbReference type="InterPro" id="IPR045229">
    <property type="entry name" value="TPP_enz"/>
</dbReference>
<name>A0A7W6Y4K4_9HYPH</name>
<dbReference type="GO" id="GO:0030976">
    <property type="term" value="F:thiamine pyrophosphate binding"/>
    <property type="evidence" value="ECO:0007669"/>
    <property type="project" value="InterPro"/>
</dbReference>
<evidence type="ECO:0000313" key="8">
    <source>
        <dbReference type="EMBL" id="MBB4412333.1"/>
    </source>
</evidence>
<dbReference type="EC" id="2.2.1.6" evidence="9"/>
<evidence type="ECO:0000313" key="7">
    <source>
        <dbReference type="EMBL" id="MBB4349445.1"/>
    </source>
</evidence>
<dbReference type="FunFam" id="3.40.50.970:FF:000007">
    <property type="entry name" value="Acetolactate synthase"/>
    <property type="match status" value="1"/>
</dbReference>
<dbReference type="Proteomes" id="UP000524535">
    <property type="component" value="Unassembled WGS sequence"/>
</dbReference>
<gene>
    <name evidence="8" type="ORF">GGE31_002846</name>
    <name evidence="7" type="ORF">GGE33_003207</name>
    <name evidence="9" type="ORF">GGE35_002786</name>
</gene>
<evidence type="ECO:0000313" key="11">
    <source>
        <dbReference type="Proteomes" id="UP000524535"/>
    </source>
</evidence>
<dbReference type="NCBIfam" id="TIGR02418">
    <property type="entry name" value="acolac_catab"/>
    <property type="match status" value="1"/>
</dbReference>
<keyword evidence="2 3" id="KW-0786">Thiamine pyrophosphate</keyword>
<dbReference type="GO" id="GO:0000287">
    <property type="term" value="F:magnesium ion binding"/>
    <property type="evidence" value="ECO:0007669"/>
    <property type="project" value="InterPro"/>
</dbReference>
<dbReference type="InterPro" id="IPR012000">
    <property type="entry name" value="Thiamin_PyroP_enz_cen_dom"/>
</dbReference>
<feature type="domain" description="Thiamine pyrophosphate enzyme TPP-binding" evidence="5">
    <location>
        <begin position="391"/>
        <end position="536"/>
    </location>
</feature>
<accession>A0A7W6Y4K4</accession>
<evidence type="ECO:0000313" key="12">
    <source>
        <dbReference type="Proteomes" id="UP000576087"/>
    </source>
</evidence>
<evidence type="ECO:0000256" key="1">
    <source>
        <dbReference type="ARBA" id="ARBA00007812"/>
    </source>
</evidence>
<protein>
    <submittedName>
        <fullName evidence="9">Acetolactate synthase-1/2/3 large subunit</fullName>
        <ecNumber evidence="9">2.2.1.6</ecNumber>
    </submittedName>
</protein>
<dbReference type="Proteomes" id="UP000576087">
    <property type="component" value="Unassembled WGS sequence"/>
</dbReference>
<reference evidence="10 11" key="1">
    <citation type="submission" date="2020-08" db="EMBL/GenBank/DDBJ databases">
        <title>Genomic Encyclopedia of Type Strains, Phase IV (KMG-V): Genome sequencing to study the core and pangenomes of soil and plant-associated prokaryotes.</title>
        <authorList>
            <person name="Whitman W."/>
        </authorList>
    </citation>
    <scope>NUCLEOTIDE SEQUENCE [LARGE SCALE GENOMIC DNA]</scope>
    <source>
        <strain evidence="8 11">SEMIA 444</strain>
        <strain evidence="7 10">SEMIA 448</strain>
        <strain evidence="9 12">SEMIA 452</strain>
    </source>
</reference>
<evidence type="ECO:0000256" key="2">
    <source>
        <dbReference type="ARBA" id="ARBA00023052"/>
    </source>
</evidence>
<dbReference type="Pfam" id="PF00205">
    <property type="entry name" value="TPP_enzyme_M"/>
    <property type="match status" value="1"/>
</dbReference>
<evidence type="ECO:0000313" key="10">
    <source>
        <dbReference type="Proteomes" id="UP000520770"/>
    </source>
</evidence>
<dbReference type="Pfam" id="PF02775">
    <property type="entry name" value="TPP_enzyme_C"/>
    <property type="match status" value="1"/>
</dbReference>
<dbReference type="RefSeq" id="WP_183824703.1">
    <property type="nucleotide sequence ID" value="NZ_JACIGW010000003.1"/>
</dbReference>
<dbReference type="Gene3D" id="3.40.50.970">
    <property type="match status" value="2"/>
</dbReference>
<organism evidence="9 12">
    <name type="scientific">Aliirhizobium cellulosilyticum</name>
    <dbReference type="NCBI Taxonomy" id="393664"/>
    <lineage>
        <taxon>Bacteria</taxon>
        <taxon>Pseudomonadati</taxon>
        <taxon>Pseudomonadota</taxon>
        <taxon>Alphaproteobacteria</taxon>
        <taxon>Hyphomicrobiales</taxon>
        <taxon>Rhizobiaceae</taxon>
        <taxon>Aliirhizobium</taxon>
    </lineage>
</organism>
<dbReference type="GO" id="GO:0009097">
    <property type="term" value="P:isoleucine biosynthetic process"/>
    <property type="evidence" value="ECO:0007669"/>
    <property type="project" value="TreeGrafter"/>
</dbReference>
<dbReference type="InterPro" id="IPR000399">
    <property type="entry name" value="TPP-bd_CS"/>
</dbReference>
<dbReference type="AlphaFoldDB" id="A0A7W6Y4K4"/>
<dbReference type="NCBIfam" id="NF006378">
    <property type="entry name" value="PRK08617.1"/>
    <property type="match status" value="1"/>
</dbReference>
<dbReference type="CDD" id="cd07035">
    <property type="entry name" value="TPP_PYR_POX_like"/>
    <property type="match status" value="1"/>
</dbReference>
<proteinExistence type="inferred from homology"/>
<evidence type="ECO:0000256" key="3">
    <source>
        <dbReference type="RuleBase" id="RU362132"/>
    </source>
</evidence>
<dbReference type="Pfam" id="PF02776">
    <property type="entry name" value="TPP_enzyme_N"/>
    <property type="match status" value="1"/>
</dbReference>
<dbReference type="Proteomes" id="UP000520770">
    <property type="component" value="Unassembled WGS sequence"/>
</dbReference>
<evidence type="ECO:0000259" key="5">
    <source>
        <dbReference type="Pfam" id="PF02775"/>
    </source>
</evidence>
<feature type="domain" description="Thiamine pyrophosphate enzyme N-terminal TPP-binding" evidence="6">
    <location>
        <begin position="10"/>
        <end position="123"/>
    </location>
</feature>
<dbReference type="PANTHER" id="PTHR18968:SF129">
    <property type="entry name" value="ACETOLACTATE SYNTHASE"/>
    <property type="match status" value="1"/>
</dbReference>
<dbReference type="GO" id="GO:0050660">
    <property type="term" value="F:flavin adenine dinucleotide binding"/>
    <property type="evidence" value="ECO:0007669"/>
    <property type="project" value="TreeGrafter"/>
</dbReference>
<dbReference type="InterPro" id="IPR012001">
    <property type="entry name" value="Thiamin_PyroP_enz_TPP-bd_dom"/>
</dbReference>
<keyword evidence="9" id="KW-0808">Transferase</keyword>
<dbReference type="InterPro" id="IPR029061">
    <property type="entry name" value="THDP-binding"/>
</dbReference>
<evidence type="ECO:0000259" key="6">
    <source>
        <dbReference type="Pfam" id="PF02776"/>
    </source>
</evidence>
<dbReference type="InterPro" id="IPR029035">
    <property type="entry name" value="DHS-like_NAD/FAD-binding_dom"/>
</dbReference>
<dbReference type="PANTHER" id="PTHR18968">
    <property type="entry name" value="THIAMINE PYROPHOSPHATE ENZYMES"/>
    <property type="match status" value="1"/>
</dbReference>
<feature type="domain" description="Thiamine pyrophosphate enzyme central" evidence="4">
    <location>
        <begin position="195"/>
        <end position="330"/>
    </location>
</feature>
<evidence type="ECO:0000259" key="4">
    <source>
        <dbReference type="Pfam" id="PF00205"/>
    </source>
</evidence>
<dbReference type="EMBL" id="JACIHM010000003">
    <property type="protein sequence ID" value="MBB4446964.1"/>
    <property type="molecule type" value="Genomic_DNA"/>
</dbReference>
<dbReference type="InterPro" id="IPR012782">
    <property type="entry name" value="Acetolactate_synth_catblc"/>
</dbReference>
<dbReference type="GO" id="GO:0034077">
    <property type="term" value="P:butanediol metabolic process"/>
    <property type="evidence" value="ECO:0007669"/>
    <property type="project" value="InterPro"/>
</dbReference>
<sequence length="557" mass="59085">MTSFSETAQTGADIVVETLEQHGVTHVFGVPGAKIDKVFDRLLDSSITTVVCRHEQNAAFIAGGIGRMTGKAGVAIATSGPGVSNLATGLATAHSEGDPLVALGGGVAVADRLKSLHQTLDSVNVLKPVTKFAAEVDSPAATAEVLSAAFRAAESGRPGSAFVSLPIDVMNAPAACRPIRLRSILEQGAGSTAAIAEAARLIDEATNPVVLLGLMASKPGAANAIRHLLNKKALPVVGTFQAAGALSEREFAMFGGRVGQLANQPVDQLLESADLVVTIGYDAIEYWPSIWNKDNDRAIVHIDVVPAQIENDYNPSVEIIGNIEESLYQLSVLITRSVLSKRTSLLLEQIKHDRANLLAEAAVQGGDPIHPFRIIAELQKFMSPDVTLCSDMGSFSLYLSRYLTSFRARQVLISNGQQTLGVALPWAIAASIVRPTEKVLSVSGDGGFLFSAMELETAVRLRSNLVHMVWIDGSYNMVAAQEELKYGRHSGTDLGSVDVVRYAEAFGAKGFQVSGPDDLATTLRSAFDIPGPVLIGVNVDYTKNAQLFEAVHHDSIL</sequence>
<dbReference type="GO" id="GO:0009099">
    <property type="term" value="P:L-valine biosynthetic process"/>
    <property type="evidence" value="ECO:0007669"/>
    <property type="project" value="TreeGrafter"/>
</dbReference>
<keyword evidence="11" id="KW-1185">Reference proteome</keyword>
<dbReference type="InterPro" id="IPR011766">
    <property type="entry name" value="TPP_enzyme_TPP-bd"/>
</dbReference>
<dbReference type="EMBL" id="JACIGW010000003">
    <property type="protein sequence ID" value="MBB4349445.1"/>
    <property type="molecule type" value="Genomic_DNA"/>
</dbReference>
<comment type="caution">
    <text evidence="9">The sequence shown here is derived from an EMBL/GenBank/DDBJ whole genome shotgun (WGS) entry which is preliminary data.</text>
</comment>
<evidence type="ECO:0000313" key="9">
    <source>
        <dbReference type="EMBL" id="MBB4446964.1"/>
    </source>
</evidence>
<dbReference type="PROSITE" id="PS00187">
    <property type="entry name" value="TPP_ENZYMES"/>
    <property type="match status" value="1"/>
</dbReference>
<comment type="similarity">
    <text evidence="1 3">Belongs to the TPP enzyme family.</text>
</comment>
<dbReference type="SUPFAM" id="SSF52518">
    <property type="entry name" value="Thiamin diphosphate-binding fold (THDP-binding)"/>
    <property type="match status" value="2"/>
</dbReference>
<dbReference type="GO" id="GO:0003984">
    <property type="term" value="F:acetolactate synthase activity"/>
    <property type="evidence" value="ECO:0007669"/>
    <property type="project" value="UniProtKB-EC"/>
</dbReference>